<dbReference type="AlphaFoldDB" id="A0A5K3FSG3"/>
<accession>A0A5K3FSG3</accession>
<feature type="region of interest" description="Disordered" evidence="1">
    <location>
        <begin position="1"/>
        <end position="22"/>
    </location>
</feature>
<sequence length="76" mass="8392">MQTIGTSMSSSDPESKQMRHTVCSPMGRECRLKLESNLRTIIHGKAFQFGIVALAGLEGILLVAMLMLEIEKLQSK</sequence>
<keyword evidence="2" id="KW-0472">Membrane</keyword>
<feature type="compositionally biased region" description="Polar residues" evidence="1">
    <location>
        <begin position="1"/>
        <end position="12"/>
    </location>
</feature>
<keyword evidence="2" id="KW-1133">Transmembrane helix</keyword>
<organism evidence="3">
    <name type="scientific">Mesocestoides corti</name>
    <name type="common">Flatworm</name>
    <dbReference type="NCBI Taxonomy" id="53468"/>
    <lineage>
        <taxon>Eukaryota</taxon>
        <taxon>Metazoa</taxon>
        <taxon>Spiralia</taxon>
        <taxon>Lophotrochozoa</taxon>
        <taxon>Platyhelminthes</taxon>
        <taxon>Cestoda</taxon>
        <taxon>Eucestoda</taxon>
        <taxon>Cyclophyllidea</taxon>
        <taxon>Mesocestoididae</taxon>
        <taxon>Mesocestoides</taxon>
    </lineage>
</organism>
<evidence type="ECO:0000256" key="2">
    <source>
        <dbReference type="SAM" id="Phobius"/>
    </source>
</evidence>
<dbReference type="WBParaSite" id="MCU_010846-RA">
    <property type="protein sequence ID" value="MCU_010846-RA"/>
    <property type="gene ID" value="MCU_010846"/>
</dbReference>
<evidence type="ECO:0000313" key="3">
    <source>
        <dbReference type="WBParaSite" id="MCU_010846-RA"/>
    </source>
</evidence>
<name>A0A5K3FSG3_MESCO</name>
<protein>
    <submittedName>
        <fullName evidence="3">CNNM transmembrane domain-containing protein</fullName>
    </submittedName>
</protein>
<proteinExistence type="predicted"/>
<evidence type="ECO:0000256" key="1">
    <source>
        <dbReference type="SAM" id="MobiDB-lite"/>
    </source>
</evidence>
<feature type="transmembrane region" description="Helical" evidence="2">
    <location>
        <begin position="46"/>
        <end position="68"/>
    </location>
</feature>
<keyword evidence="2" id="KW-0812">Transmembrane</keyword>
<reference evidence="3" key="1">
    <citation type="submission" date="2019-11" db="UniProtKB">
        <authorList>
            <consortium name="WormBaseParasite"/>
        </authorList>
    </citation>
    <scope>IDENTIFICATION</scope>
</reference>